<keyword evidence="3" id="KW-0626">Porin</keyword>
<evidence type="ECO:0000256" key="4">
    <source>
        <dbReference type="ARBA" id="ARBA00023237"/>
    </source>
</evidence>
<dbReference type="Gene3D" id="2.40.160.10">
    <property type="entry name" value="Porin"/>
    <property type="match status" value="1"/>
</dbReference>
<dbReference type="PANTHER" id="PTHR34501">
    <property type="entry name" value="PROTEIN YDDL-RELATED"/>
    <property type="match status" value="1"/>
</dbReference>
<evidence type="ECO:0000313" key="6">
    <source>
        <dbReference type="Proteomes" id="UP000251197"/>
    </source>
</evidence>
<keyword evidence="1" id="KW-1134">Transmembrane beta strand</keyword>
<evidence type="ECO:0000256" key="1">
    <source>
        <dbReference type="ARBA" id="ARBA00022452"/>
    </source>
</evidence>
<keyword evidence="3" id="KW-0813">Transport</keyword>
<dbReference type="EMBL" id="UAVU01000003">
    <property type="protein sequence ID" value="SQA97277.1"/>
    <property type="molecule type" value="Genomic_DNA"/>
</dbReference>
<keyword evidence="4" id="KW-0998">Cell outer membrane</keyword>
<dbReference type="AlphaFoldDB" id="A0A2X2T4D9"/>
<dbReference type="GO" id="GO:0046930">
    <property type="term" value="C:pore complex"/>
    <property type="evidence" value="ECO:0007669"/>
    <property type="project" value="UniProtKB-KW"/>
</dbReference>
<dbReference type="GO" id="GO:0009279">
    <property type="term" value="C:cell outer membrane"/>
    <property type="evidence" value="ECO:0007669"/>
    <property type="project" value="InterPro"/>
</dbReference>
<accession>A0A2X2T4D9</accession>
<evidence type="ECO:0000256" key="2">
    <source>
        <dbReference type="ARBA" id="ARBA00022692"/>
    </source>
</evidence>
<dbReference type="GO" id="GO:0015288">
    <property type="term" value="F:porin activity"/>
    <property type="evidence" value="ECO:0007669"/>
    <property type="project" value="UniProtKB-KW"/>
</dbReference>
<dbReference type="Proteomes" id="UP000251197">
    <property type="component" value="Unassembled WGS sequence"/>
</dbReference>
<gene>
    <name evidence="5" type="primary">phoE_2</name>
    <name evidence="5" type="ORF">NCTC12120_01096</name>
</gene>
<reference evidence="5 6" key="1">
    <citation type="submission" date="2018-06" db="EMBL/GenBank/DDBJ databases">
        <authorList>
            <consortium name="Pathogen Informatics"/>
            <person name="Doyle S."/>
        </authorList>
    </citation>
    <scope>NUCLEOTIDE SEQUENCE [LARGE SCALE GENOMIC DNA]</scope>
    <source>
        <strain evidence="5 6">NCTC12120</strain>
    </source>
</reference>
<sequence>MTGRTNGVATYRNNNFFGLVDGLKMALQYQGKNQNDGRDTSKQNGDGFGTSLSYDIADTGLSVGAAYANSSRTKPAENWCVR</sequence>
<dbReference type="InterPro" id="IPR023614">
    <property type="entry name" value="Porin_dom_sf"/>
</dbReference>
<dbReference type="SUPFAM" id="SSF56935">
    <property type="entry name" value="Porins"/>
    <property type="match status" value="1"/>
</dbReference>
<name>A0A2X2T4D9_9ENTR</name>
<dbReference type="Pfam" id="PF00267">
    <property type="entry name" value="Porin_1"/>
    <property type="match status" value="1"/>
</dbReference>
<evidence type="ECO:0000256" key="3">
    <source>
        <dbReference type="ARBA" id="ARBA00023114"/>
    </source>
</evidence>
<keyword evidence="1" id="KW-0472">Membrane</keyword>
<evidence type="ECO:0000313" key="5">
    <source>
        <dbReference type="EMBL" id="SQA97277.1"/>
    </source>
</evidence>
<dbReference type="GO" id="GO:0034220">
    <property type="term" value="P:monoatomic ion transmembrane transport"/>
    <property type="evidence" value="ECO:0007669"/>
    <property type="project" value="InterPro"/>
</dbReference>
<organism evidence="5 6">
    <name type="scientific">Cedecea neteri</name>
    <dbReference type="NCBI Taxonomy" id="158822"/>
    <lineage>
        <taxon>Bacteria</taxon>
        <taxon>Pseudomonadati</taxon>
        <taxon>Pseudomonadota</taxon>
        <taxon>Gammaproteobacteria</taxon>
        <taxon>Enterobacterales</taxon>
        <taxon>Enterobacteriaceae</taxon>
        <taxon>Cedecea</taxon>
    </lineage>
</organism>
<dbReference type="InterPro" id="IPR001702">
    <property type="entry name" value="Porin_Gram-ve"/>
</dbReference>
<dbReference type="InterPro" id="IPR050298">
    <property type="entry name" value="Gram-neg_bact_OMP"/>
</dbReference>
<keyword evidence="3" id="KW-0406">Ion transport</keyword>
<keyword evidence="2" id="KW-0812">Transmembrane</keyword>
<dbReference type="PANTHER" id="PTHR34501:SF8">
    <property type="entry name" value="OUTER MEMBRANE PORIN N-RELATED"/>
    <property type="match status" value="1"/>
</dbReference>
<protein>
    <submittedName>
        <fullName evidence="5">Outer membrane pore protein E</fullName>
    </submittedName>
</protein>
<proteinExistence type="predicted"/>